<proteinExistence type="predicted"/>
<evidence type="ECO:0000313" key="2">
    <source>
        <dbReference type="EMBL" id="MCE2596011.1"/>
    </source>
</evidence>
<dbReference type="GO" id="GO:0016787">
    <property type="term" value="F:hydrolase activity"/>
    <property type="evidence" value="ECO:0007669"/>
    <property type="project" value="UniProtKB-KW"/>
</dbReference>
<dbReference type="EMBL" id="JAIMJA010000015">
    <property type="protein sequence ID" value="MCE2596011.1"/>
    <property type="molecule type" value="Genomic_DNA"/>
</dbReference>
<dbReference type="RefSeq" id="WP_233053674.1">
    <property type="nucleotide sequence ID" value="NZ_JAIMJA010000015.1"/>
</dbReference>
<keyword evidence="3" id="KW-1185">Reference proteome</keyword>
<dbReference type="Gene3D" id="3.40.50.1820">
    <property type="entry name" value="alpha/beta hydrolase"/>
    <property type="match status" value="1"/>
</dbReference>
<evidence type="ECO:0000313" key="3">
    <source>
        <dbReference type="Proteomes" id="UP001201273"/>
    </source>
</evidence>
<dbReference type="Proteomes" id="UP001201273">
    <property type="component" value="Unassembled WGS sequence"/>
</dbReference>
<accession>A0ABS8WAE5</accession>
<dbReference type="SUPFAM" id="SSF53474">
    <property type="entry name" value="alpha/beta-Hydrolases"/>
    <property type="match status" value="1"/>
</dbReference>
<name>A0ABS8WAE5_9GAMM</name>
<dbReference type="InterPro" id="IPR029058">
    <property type="entry name" value="AB_hydrolase_fold"/>
</dbReference>
<dbReference type="Pfam" id="PF12146">
    <property type="entry name" value="Hydrolase_4"/>
    <property type="match status" value="1"/>
</dbReference>
<protein>
    <submittedName>
        <fullName evidence="2">Alpha/beta fold hydrolase</fullName>
    </submittedName>
</protein>
<feature type="domain" description="Serine aminopeptidase S33" evidence="1">
    <location>
        <begin position="53"/>
        <end position="317"/>
    </location>
</feature>
<keyword evidence="2" id="KW-0378">Hydrolase</keyword>
<sequence>MAFNNKYSLTLESELPDKYASHIGPFWQKYSHANEFIGVDGVIIRYVQVVKPEHQQAIIIAPGRIESYLKYQELSYDLSQLGFDIYIIDHRGQGLSGRMTPNSEQGHVLQFSDYVTDFAYWVDQELDLTRYSNSFLIAHSMGCAISALYLMDHHQRFDKAAFCSPMFDINLGPFSPKMALSITNAAIKSNTMMRRPAQFAPGQGGYHPVPFEENDLTQSPARYHYFRQIYQAHPEIRLGGVTHQWLNQAILSTGYIIENADKIITPLLVLQASDDKVVNPQGQNQFCANLLKAGRPCVDEEPIIIGHAKHELLIERDKYRVPSVNWVLDFFLLN</sequence>
<dbReference type="InterPro" id="IPR022742">
    <property type="entry name" value="Hydrolase_4"/>
</dbReference>
<dbReference type="InterPro" id="IPR051044">
    <property type="entry name" value="MAG_DAG_Lipase"/>
</dbReference>
<dbReference type="PANTHER" id="PTHR11614">
    <property type="entry name" value="PHOSPHOLIPASE-RELATED"/>
    <property type="match status" value="1"/>
</dbReference>
<comment type="caution">
    <text evidence="2">The sequence shown here is derived from an EMBL/GenBank/DDBJ whole genome shotgun (WGS) entry which is preliminary data.</text>
</comment>
<evidence type="ECO:0000259" key="1">
    <source>
        <dbReference type="Pfam" id="PF12146"/>
    </source>
</evidence>
<gene>
    <name evidence="2" type="ORF">K6Y31_14455</name>
</gene>
<organism evidence="2 3">
    <name type="scientific">Motilimonas cestriensis</name>
    <dbReference type="NCBI Taxonomy" id="2742685"/>
    <lineage>
        <taxon>Bacteria</taxon>
        <taxon>Pseudomonadati</taxon>
        <taxon>Pseudomonadota</taxon>
        <taxon>Gammaproteobacteria</taxon>
        <taxon>Alteromonadales</taxon>
        <taxon>Alteromonadales genera incertae sedis</taxon>
        <taxon>Motilimonas</taxon>
    </lineage>
</organism>
<reference evidence="2 3" key="1">
    <citation type="journal article" date="2022" name="Environ. Microbiol. Rep.">
        <title>Eco-phylogenetic analyses reveal divergent evolution of vitamin B12 metabolism in the marine bacterial family 'Psychromonadaceae'.</title>
        <authorList>
            <person name="Jin X."/>
            <person name="Yang Y."/>
            <person name="Cao H."/>
            <person name="Gao B."/>
            <person name="Zhao Z."/>
        </authorList>
    </citation>
    <scope>NUCLEOTIDE SEQUENCE [LARGE SCALE GENOMIC DNA]</scope>
    <source>
        <strain evidence="2 3">MKS20</strain>
    </source>
</reference>